<feature type="compositionally biased region" description="Polar residues" evidence="1">
    <location>
        <begin position="631"/>
        <end position="644"/>
    </location>
</feature>
<dbReference type="InterPro" id="IPR014847">
    <property type="entry name" value="FA"/>
</dbReference>
<feature type="region of interest" description="Disordered" evidence="1">
    <location>
        <begin position="711"/>
        <end position="750"/>
    </location>
</feature>
<evidence type="ECO:0000313" key="4">
    <source>
        <dbReference type="Proteomes" id="UP001292094"/>
    </source>
</evidence>
<dbReference type="Pfam" id="PF08736">
    <property type="entry name" value="FA"/>
    <property type="match status" value="1"/>
</dbReference>
<feature type="compositionally biased region" description="Pro residues" evidence="1">
    <location>
        <begin position="547"/>
        <end position="558"/>
    </location>
</feature>
<feature type="compositionally biased region" description="Polar residues" evidence="1">
    <location>
        <begin position="767"/>
        <end position="778"/>
    </location>
</feature>
<dbReference type="FunFam" id="2.30.29.30:FF:000002">
    <property type="entry name" value="Band 4.1-like protein 5 isoform 1"/>
    <property type="match status" value="1"/>
</dbReference>
<name>A0AAE1PQ90_9EUCA</name>
<feature type="compositionally biased region" description="Polar residues" evidence="1">
    <location>
        <begin position="503"/>
        <end position="519"/>
    </location>
</feature>
<feature type="domain" description="FERM" evidence="2">
    <location>
        <begin position="1"/>
        <end position="85"/>
    </location>
</feature>
<feature type="non-terminal residue" evidence="3">
    <location>
        <position position="1"/>
    </location>
</feature>
<dbReference type="SMART" id="SM01196">
    <property type="entry name" value="FERM_C"/>
    <property type="match status" value="1"/>
</dbReference>
<dbReference type="PANTHER" id="PTHR23280">
    <property type="entry name" value="4.1 G PROTEIN"/>
    <property type="match status" value="1"/>
</dbReference>
<feature type="compositionally biased region" description="Polar residues" evidence="1">
    <location>
        <begin position="802"/>
        <end position="837"/>
    </location>
</feature>
<accession>A0AAE1PQ90</accession>
<feature type="compositionally biased region" description="Basic and acidic residues" evidence="1">
    <location>
        <begin position="378"/>
        <end position="391"/>
    </location>
</feature>
<dbReference type="Pfam" id="PF09380">
    <property type="entry name" value="FERM_C"/>
    <property type="match status" value="1"/>
</dbReference>
<feature type="region of interest" description="Disordered" evidence="1">
    <location>
        <begin position="940"/>
        <end position="964"/>
    </location>
</feature>
<feature type="region of interest" description="Disordered" evidence="1">
    <location>
        <begin position="888"/>
        <end position="912"/>
    </location>
</feature>
<feature type="compositionally biased region" description="Low complexity" evidence="1">
    <location>
        <begin position="844"/>
        <end position="865"/>
    </location>
</feature>
<feature type="compositionally biased region" description="Gly residues" evidence="1">
    <location>
        <begin position="609"/>
        <end position="618"/>
    </location>
</feature>
<dbReference type="SUPFAM" id="SSF50729">
    <property type="entry name" value="PH domain-like"/>
    <property type="match status" value="1"/>
</dbReference>
<dbReference type="SMART" id="SM01195">
    <property type="entry name" value="FA"/>
    <property type="match status" value="1"/>
</dbReference>
<keyword evidence="4" id="KW-1185">Reference proteome</keyword>
<feature type="region of interest" description="Disordered" evidence="1">
    <location>
        <begin position="802"/>
        <end position="870"/>
    </location>
</feature>
<feature type="compositionally biased region" description="Low complexity" evidence="1">
    <location>
        <begin position="679"/>
        <end position="689"/>
    </location>
</feature>
<feature type="compositionally biased region" description="Basic residues" evidence="1">
    <location>
        <begin position="358"/>
        <end position="376"/>
    </location>
</feature>
<reference evidence="3" key="1">
    <citation type="submission" date="2023-11" db="EMBL/GenBank/DDBJ databases">
        <title>Genome assemblies of two species of porcelain crab, Petrolisthes cinctipes and Petrolisthes manimaculis (Anomura: Porcellanidae).</title>
        <authorList>
            <person name="Angst P."/>
        </authorList>
    </citation>
    <scope>NUCLEOTIDE SEQUENCE</scope>
    <source>
        <strain evidence="3">PB745_02</strain>
        <tissue evidence="3">Gill</tissue>
    </source>
</reference>
<protein>
    <recommendedName>
        <fullName evidence="2">FERM domain-containing protein</fullName>
    </recommendedName>
</protein>
<feature type="compositionally biased region" description="Polar residues" evidence="1">
    <location>
        <begin position="312"/>
        <end position="322"/>
    </location>
</feature>
<feature type="compositionally biased region" description="Basic and acidic residues" evidence="1">
    <location>
        <begin position="520"/>
        <end position="537"/>
    </location>
</feature>
<evidence type="ECO:0000256" key="1">
    <source>
        <dbReference type="SAM" id="MobiDB-lite"/>
    </source>
</evidence>
<dbReference type="InterPro" id="IPR018980">
    <property type="entry name" value="FERM_PH-like_C"/>
</dbReference>
<comment type="caution">
    <text evidence="3">The sequence shown here is derived from an EMBL/GenBank/DDBJ whole genome shotgun (WGS) entry which is preliminary data.</text>
</comment>
<feature type="compositionally biased region" description="Basic residues" evidence="1">
    <location>
        <begin position="279"/>
        <end position="290"/>
    </location>
</feature>
<gene>
    <name evidence="3" type="ORF">Pmani_016465</name>
</gene>
<organism evidence="3 4">
    <name type="scientific">Petrolisthes manimaculis</name>
    <dbReference type="NCBI Taxonomy" id="1843537"/>
    <lineage>
        <taxon>Eukaryota</taxon>
        <taxon>Metazoa</taxon>
        <taxon>Ecdysozoa</taxon>
        <taxon>Arthropoda</taxon>
        <taxon>Crustacea</taxon>
        <taxon>Multicrustacea</taxon>
        <taxon>Malacostraca</taxon>
        <taxon>Eumalacostraca</taxon>
        <taxon>Eucarida</taxon>
        <taxon>Decapoda</taxon>
        <taxon>Pleocyemata</taxon>
        <taxon>Anomura</taxon>
        <taxon>Galatheoidea</taxon>
        <taxon>Porcellanidae</taxon>
        <taxon>Petrolisthes</taxon>
    </lineage>
</organism>
<feature type="region of interest" description="Disordered" evidence="1">
    <location>
        <begin position="424"/>
        <end position="698"/>
    </location>
</feature>
<dbReference type="Gene3D" id="2.30.29.30">
    <property type="entry name" value="Pleckstrin-homology domain (PH domain)/Phosphotyrosine-binding domain (PTB)"/>
    <property type="match status" value="1"/>
</dbReference>
<dbReference type="EMBL" id="JAWZYT010001445">
    <property type="protein sequence ID" value="KAK4312071.1"/>
    <property type="molecule type" value="Genomic_DNA"/>
</dbReference>
<proteinExistence type="predicted"/>
<dbReference type="GO" id="GO:0031032">
    <property type="term" value="P:actomyosin structure organization"/>
    <property type="evidence" value="ECO:0007669"/>
    <property type="project" value="TreeGrafter"/>
</dbReference>
<dbReference type="InterPro" id="IPR000299">
    <property type="entry name" value="FERM_domain"/>
</dbReference>
<evidence type="ECO:0000259" key="2">
    <source>
        <dbReference type="PROSITE" id="PS50057"/>
    </source>
</evidence>
<feature type="region of interest" description="Disordered" evidence="1">
    <location>
        <begin position="763"/>
        <end position="784"/>
    </location>
</feature>
<feature type="compositionally biased region" description="Polar residues" evidence="1">
    <location>
        <begin position="159"/>
        <end position="179"/>
    </location>
</feature>
<dbReference type="PANTHER" id="PTHR23280:SF4">
    <property type="entry name" value="BAND 4.1-LIKE PROTEIN 4A"/>
    <property type="match status" value="1"/>
</dbReference>
<feature type="compositionally biased region" description="Basic residues" evidence="1">
    <location>
        <begin position="298"/>
        <end position="309"/>
    </location>
</feature>
<dbReference type="CDD" id="cd13186">
    <property type="entry name" value="FERM_C_NBL4_NBL5"/>
    <property type="match status" value="1"/>
</dbReference>
<dbReference type="GO" id="GO:0005856">
    <property type="term" value="C:cytoskeleton"/>
    <property type="evidence" value="ECO:0007669"/>
    <property type="project" value="TreeGrafter"/>
</dbReference>
<feature type="compositionally biased region" description="Polar residues" evidence="1">
    <location>
        <begin position="903"/>
        <end position="912"/>
    </location>
</feature>
<dbReference type="Proteomes" id="UP001292094">
    <property type="component" value="Unassembled WGS sequence"/>
</dbReference>
<dbReference type="AlphaFoldDB" id="A0AAE1PQ90"/>
<feature type="region of interest" description="Disordered" evidence="1">
    <location>
        <begin position="152"/>
        <end position="391"/>
    </location>
</feature>
<sequence>GEDNIEYFLGLTPSGVIVLRNKAKVGNYFWPRISKVYFRGRFFMLRVRDKNNSENTYGFETPSKAACKHLWQCCVEHHAFFRLTQASGNTPAAIFSLGSKFRYSGRTEKEAVQEAKLGSRTQPEFTRIPSRRYQRRIVEGAQDTPRVEDIEVKPETRRSVQLPTPVSTRVSHMYRSSASLAMGPRSDSPRSTRSAPQPMGRGRGGAPSPRSVRSAATTIPPATAATTTPTTAGQGYVSRRTSSVDSQSSVDSRGHRSRQRRGRARSSDGESEASSKCSSRCHRHRHRHRHSSDDPDNHRHRRRRHRHKSGGSMVNSEGQWAQVQAGEAQVKGNTATVRDLSHKSGYQPSGIDTEADSHHHHHHSNKKRHRKHRSRSRSPSEAKNSRLPEELRRHLDLEMQRTQGLSEAQMRQIPYSRVETAKTIKIKYTSPKTKRHKSPRRSKSNSSDRKATPPADGESPPPPYTPSPAGKTNTLPKSAHKEIPGDSGGVADGHEGRGGLVNGSLQSPDTRVSQATSRIRSPEGRASESQRNHEEVGHNGMSSTIPAPVPPPVPPPPSSTQNFGYSSPHKPIMVNGPSVKTLVTGGGGANGTPSPLCHDPQPNADTGDDGGGGGGNGPGFPQMKSGGERGSQFTAVLKPQSSPQSSVTSGISVGSSSVSISADSSLTTGSHHHRDTTDSHLLSSTSNSPDPDRHKRDGHSYENLLFDFQNSDSQTTCDTPEPYYSNCGSQSDTHRTQGSYPSPSPNLEPLTQHSTNILIHYHDNNDTLKSPSQLSNSQPVPRPRSSIISSVHNGDSSMHIVQSYGPSISNGGSKSNTNSLQRSGLHSATTKRASANSVGVPLFPSSMSSSPAPSNSSVNGFGSSSTLPRQMKPLMRTTGSQTNIFRTTASQTNHTNPRAAGSASETTPSVHGTNLAHSALHWKVYNWDAYREEAEWSNSLGHTSKGQGTVGNQHGGAVGGHGRRGSAGSLELILGPLIQSALQHQQR</sequence>
<dbReference type="InterPro" id="IPR011993">
    <property type="entry name" value="PH-like_dom_sf"/>
</dbReference>
<dbReference type="PROSITE" id="PS50057">
    <property type="entry name" value="FERM_3"/>
    <property type="match status" value="1"/>
</dbReference>
<feature type="compositionally biased region" description="Basic residues" evidence="1">
    <location>
        <begin position="432"/>
        <end position="443"/>
    </location>
</feature>
<evidence type="ECO:0000313" key="3">
    <source>
        <dbReference type="EMBL" id="KAK4312071.1"/>
    </source>
</evidence>
<feature type="compositionally biased region" description="Polar residues" evidence="1">
    <location>
        <begin position="726"/>
        <end position="741"/>
    </location>
</feature>
<feature type="compositionally biased region" description="Low complexity" evidence="1">
    <location>
        <begin position="645"/>
        <end position="665"/>
    </location>
</feature>
<feature type="compositionally biased region" description="Low complexity" evidence="1">
    <location>
        <begin position="206"/>
        <end position="251"/>
    </location>
</feature>
<feature type="compositionally biased region" description="Basic residues" evidence="1">
    <location>
        <begin position="255"/>
        <end position="264"/>
    </location>
</feature>